<dbReference type="Pfam" id="PF01326">
    <property type="entry name" value="PPDK_N"/>
    <property type="match status" value="1"/>
</dbReference>
<dbReference type="Gene3D" id="3.30.1490.20">
    <property type="entry name" value="ATP-grasp fold, A domain"/>
    <property type="match status" value="1"/>
</dbReference>
<reference evidence="5 6" key="1">
    <citation type="submission" date="2019-07" db="EMBL/GenBank/DDBJ databases">
        <authorList>
            <person name="Kim J."/>
        </authorList>
    </citation>
    <scope>NUCLEOTIDE SEQUENCE [LARGE SCALE GENOMIC DNA]</scope>
    <source>
        <strain evidence="5 6">N4</strain>
    </source>
</reference>
<feature type="domain" description="Pyruvate phosphate dikinase AMP/ATP-binding" evidence="4">
    <location>
        <begin position="23"/>
        <end position="318"/>
    </location>
</feature>
<comment type="caution">
    <text evidence="5">The sequence shown here is derived from an EMBL/GenBank/DDBJ whole genome shotgun (WGS) entry which is preliminary data.</text>
</comment>
<protein>
    <submittedName>
        <fullName evidence="5">Phosphoenolpyruvate synthase</fullName>
    </submittedName>
</protein>
<dbReference type="SUPFAM" id="SSF52009">
    <property type="entry name" value="Phosphohistidine domain"/>
    <property type="match status" value="1"/>
</dbReference>
<dbReference type="Gene3D" id="3.30.470.20">
    <property type="entry name" value="ATP-grasp fold, B domain"/>
    <property type="match status" value="1"/>
</dbReference>
<keyword evidence="6" id="KW-1185">Reference proteome</keyword>
<evidence type="ECO:0000256" key="2">
    <source>
        <dbReference type="ARBA" id="ARBA00022840"/>
    </source>
</evidence>
<dbReference type="OrthoDB" id="9765468at2"/>
<dbReference type="InterPro" id="IPR002192">
    <property type="entry name" value="PPDK_AMP/ATP-bd"/>
</dbReference>
<dbReference type="NCBIfam" id="NF004878">
    <property type="entry name" value="PRK06241.1-3"/>
    <property type="match status" value="1"/>
</dbReference>
<dbReference type="InterPro" id="IPR013815">
    <property type="entry name" value="ATP_grasp_subdomain_1"/>
</dbReference>
<dbReference type="GO" id="GO:0016301">
    <property type="term" value="F:kinase activity"/>
    <property type="evidence" value="ECO:0007669"/>
    <property type="project" value="InterPro"/>
</dbReference>
<dbReference type="Gene3D" id="3.50.30.10">
    <property type="entry name" value="Phosphohistidine domain"/>
    <property type="match status" value="1"/>
</dbReference>
<accession>A0A559J475</accession>
<keyword evidence="2" id="KW-0067">ATP-binding</keyword>
<dbReference type="InterPro" id="IPR008279">
    <property type="entry name" value="PEP-util_enz_mobile_dom"/>
</dbReference>
<evidence type="ECO:0000313" key="6">
    <source>
        <dbReference type="Proteomes" id="UP000318102"/>
    </source>
</evidence>
<gene>
    <name evidence="5" type="ORF">FPZ44_10930</name>
</gene>
<evidence type="ECO:0000256" key="1">
    <source>
        <dbReference type="ARBA" id="ARBA00022741"/>
    </source>
</evidence>
<sequence length="889" mass="98358">MRGLRTLSYVLHLEKVNRAHIHKVGGKGSNLGELLQAGFPVPPGYCITTSAYEKIVGQSPAMASFYEQLNRLNASDIEEVRRISKEIREHIIGLTVPSDVEEAILSAWTELGPGHRYAVRSSATAEDLATASFAGQQDTFLNVKGEQQLLDAIRKCWASLFSERAVVYRMKHGYDHQAVQLAVVIQQMIEPDVSGVMFTADPVTGNRTITSIDASFGLGEALVSGIVNPDMYQVRKGEIVKKLVADKQKAVRSLTDGGTVVEAISAQQQNQQALSDEEVIALVQIGERIQAHYGTEQDIEWCLVNRQFYIVQARPITSLFPIPEAPDDELHVYISSGHMQMMTDAMTPAGISMWKHLTPADQGANVESQIELAGRLYADVTNVLQSNIARKVFLFIIDKFEPLISSATRQVLPRFPIKEGPLPGMEQFNQMIPFLATKVMKDMLEGDGETAYTEVKTYASQCLELCRQALNGCNGAERISYIQKNCGSLMQGLMAIDMHYMAAASVAKEMLTLLSKWWTFDENDLLTLNKSLPYNVTGEMGLQLGDLADLAREHPELVAYLRNAGEDGFMEGLNAIAGGKEFKAAFEQWLDKYGARCPGEIDTARTRWSERPYMLISSIVGHLDSVKQGEHRERFRQGELEAEAAAERIQAQVRAADDGAFKEKVVSRLMTVYRSFMGLREHHKFVLVRHFALYKQALLEEADGLVAKGVLYERDDIFFLSLPDMLEVINESFDQDVQQLIASRKEDFEYYKRLTPPRVMTSEGEIIEGSIKGGDAPEGALIGTPVSPGIIEGRAKVVLDPTTAALKEGEILVAPYTDPGWTPLFQQAKGLITEMGGLMTHGAVVAREYGLPAVVGIERATKIIKDGDLLRLDGSKGYVEVLKEASLVE</sequence>
<dbReference type="SUPFAM" id="SSF56059">
    <property type="entry name" value="Glutathione synthetase ATP-binding domain-like"/>
    <property type="match status" value="1"/>
</dbReference>
<dbReference type="GO" id="GO:0005524">
    <property type="term" value="F:ATP binding"/>
    <property type="evidence" value="ECO:0007669"/>
    <property type="project" value="UniProtKB-KW"/>
</dbReference>
<dbReference type="AlphaFoldDB" id="A0A559J475"/>
<evidence type="ECO:0000313" key="5">
    <source>
        <dbReference type="EMBL" id="TVX94688.1"/>
    </source>
</evidence>
<dbReference type="FunFam" id="3.30.1490.20:FF:000010">
    <property type="entry name" value="Phosphoenolpyruvate synthase"/>
    <property type="match status" value="1"/>
</dbReference>
<keyword evidence="1" id="KW-0547">Nucleotide-binding</keyword>
<dbReference type="Pfam" id="PF00391">
    <property type="entry name" value="PEP-utilizers"/>
    <property type="match status" value="1"/>
</dbReference>
<organism evidence="5 6">
    <name type="scientific">Paenibacillus agilis</name>
    <dbReference type="NCBI Taxonomy" id="3020863"/>
    <lineage>
        <taxon>Bacteria</taxon>
        <taxon>Bacillati</taxon>
        <taxon>Bacillota</taxon>
        <taxon>Bacilli</taxon>
        <taxon>Bacillales</taxon>
        <taxon>Paenibacillaceae</taxon>
        <taxon>Paenibacillus</taxon>
    </lineage>
</organism>
<feature type="domain" description="PEP-utilising enzyme mobile" evidence="3">
    <location>
        <begin position="806"/>
        <end position="877"/>
    </location>
</feature>
<dbReference type="NCBIfam" id="NF004877">
    <property type="entry name" value="PRK06241.1-2"/>
    <property type="match status" value="1"/>
</dbReference>
<dbReference type="EMBL" id="VNJK01000001">
    <property type="protein sequence ID" value="TVX94688.1"/>
    <property type="molecule type" value="Genomic_DNA"/>
</dbReference>
<dbReference type="InterPro" id="IPR036637">
    <property type="entry name" value="Phosphohistidine_dom_sf"/>
</dbReference>
<name>A0A559J475_9BACL</name>
<dbReference type="InterPro" id="IPR051549">
    <property type="entry name" value="PEP_Utilizing_Enz"/>
</dbReference>
<proteinExistence type="predicted"/>
<evidence type="ECO:0000259" key="3">
    <source>
        <dbReference type="Pfam" id="PF00391"/>
    </source>
</evidence>
<dbReference type="Proteomes" id="UP000318102">
    <property type="component" value="Unassembled WGS sequence"/>
</dbReference>
<evidence type="ECO:0000259" key="4">
    <source>
        <dbReference type="Pfam" id="PF01326"/>
    </source>
</evidence>
<dbReference type="PANTHER" id="PTHR43615">
    <property type="entry name" value="PHOSPHOENOLPYRUVATE SYNTHASE-RELATED"/>
    <property type="match status" value="1"/>
</dbReference>
<dbReference type="PANTHER" id="PTHR43615:SF1">
    <property type="entry name" value="PPDK_N DOMAIN-CONTAINING PROTEIN"/>
    <property type="match status" value="1"/>
</dbReference>